<gene>
    <name evidence="3" type="ORF">HID58_039288</name>
</gene>
<sequence length="528" mass="59572">MAESPSFFFLFNLDLAMSSPSYYASILCKYLLIIGVVATFFIVVFFNLTYISSQYVDSNIFTIKCEETGPKETTTNLSHLMFVLVGSSSAWKHRRTYIESWWRPNLPWFSNSNRAPRCRHKRPSHLRLAARDRNAADIAEESFTTEEFNRNILRPREGKPPLLAGDLTVTLEDGVGVVSGDVTFTENSSWTRCRLGAKVRQQGGVVEAISRAFILTLWYRAPEVLLGATHYSTAVDMWSVGCVFAFDALRLGRSSQFIVAWLLRFWDSENIKKYGKFMGITLLLFDEKIVSHHTARNYMKSKKANKSLISRWSPRPFQNERDYVPLSSMAWPKTSLITDDTQQVTFEKGGKPTVRVASLGHAIVCLIWSIDSHVTRSVSILGLSSGPLDLTEKNKWGNKVCHESWVLKARSSIFTRERIEEVVSLFDDKYRVEMAVSDASDSALFVAFDAEMNKLINGTSMEDAHNIAFPQCLRDILGRALTFQQKLSRGAPVNNGGPITHVMVKGKKQPLNLPKTMFAMVKLQITGA</sequence>
<dbReference type="Proteomes" id="UP000824890">
    <property type="component" value="Unassembled WGS sequence"/>
</dbReference>
<proteinExistence type="predicted"/>
<dbReference type="Pfam" id="PF07887">
    <property type="entry name" value="Calmodulin_bind"/>
    <property type="match status" value="1"/>
</dbReference>
<dbReference type="InterPro" id="IPR011009">
    <property type="entry name" value="Kinase-like_dom_sf"/>
</dbReference>
<dbReference type="InterPro" id="IPR012416">
    <property type="entry name" value="CBP60"/>
</dbReference>
<dbReference type="EMBL" id="JAGKQM010000010">
    <property type="protein sequence ID" value="KAH0907461.1"/>
    <property type="molecule type" value="Genomic_DNA"/>
</dbReference>
<name>A0ABQ8BTJ7_BRANA</name>
<protein>
    <recommendedName>
        <fullName evidence="2">Calmodulin binding protein-like N-terminal domain-containing protein</fullName>
    </recommendedName>
</protein>
<accession>A0ABQ8BTJ7</accession>
<evidence type="ECO:0000313" key="3">
    <source>
        <dbReference type="EMBL" id="KAH0907461.1"/>
    </source>
</evidence>
<comment type="caution">
    <text evidence="3">The sequence shown here is derived from an EMBL/GenBank/DDBJ whole genome shotgun (WGS) entry which is preliminary data.</text>
</comment>
<evidence type="ECO:0000313" key="4">
    <source>
        <dbReference type="Proteomes" id="UP000824890"/>
    </source>
</evidence>
<dbReference type="Gene3D" id="1.10.510.10">
    <property type="entry name" value="Transferase(Phosphotransferase) domain 1"/>
    <property type="match status" value="1"/>
</dbReference>
<keyword evidence="4" id="KW-1185">Reference proteome</keyword>
<keyword evidence="1" id="KW-1133">Transmembrane helix</keyword>
<keyword evidence="1" id="KW-0472">Membrane</keyword>
<dbReference type="PANTHER" id="PTHR31713">
    <property type="entry name" value="OS02G0177800 PROTEIN"/>
    <property type="match status" value="1"/>
</dbReference>
<keyword evidence="1" id="KW-0812">Transmembrane</keyword>
<dbReference type="InterPro" id="IPR012340">
    <property type="entry name" value="NA-bd_OB-fold"/>
</dbReference>
<evidence type="ECO:0000259" key="2">
    <source>
        <dbReference type="Pfam" id="PF07887"/>
    </source>
</evidence>
<organism evidence="3 4">
    <name type="scientific">Brassica napus</name>
    <name type="common">Rape</name>
    <dbReference type="NCBI Taxonomy" id="3708"/>
    <lineage>
        <taxon>Eukaryota</taxon>
        <taxon>Viridiplantae</taxon>
        <taxon>Streptophyta</taxon>
        <taxon>Embryophyta</taxon>
        <taxon>Tracheophyta</taxon>
        <taxon>Spermatophyta</taxon>
        <taxon>Magnoliopsida</taxon>
        <taxon>eudicotyledons</taxon>
        <taxon>Gunneridae</taxon>
        <taxon>Pentapetalae</taxon>
        <taxon>rosids</taxon>
        <taxon>malvids</taxon>
        <taxon>Brassicales</taxon>
        <taxon>Brassicaceae</taxon>
        <taxon>Brassiceae</taxon>
        <taxon>Brassica</taxon>
    </lineage>
</organism>
<dbReference type="InterPro" id="IPR046831">
    <property type="entry name" value="Calmodulin_bind_N"/>
</dbReference>
<reference evidence="3 4" key="1">
    <citation type="submission" date="2021-05" db="EMBL/GenBank/DDBJ databases">
        <title>Genome Assembly of Synthetic Allotetraploid Brassica napus Reveals Homoeologous Exchanges between Subgenomes.</title>
        <authorList>
            <person name="Davis J.T."/>
        </authorList>
    </citation>
    <scope>NUCLEOTIDE SEQUENCE [LARGE SCALE GENOMIC DNA]</scope>
    <source>
        <strain evidence="4">cv. Da-Ae</strain>
        <tissue evidence="3">Seedling</tissue>
    </source>
</reference>
<dbReference type="PANTHER" id="PTHR31713:SF43">
    <property type="entry name" value="CALMODULIN-BINDING PROTEIN 60 G"/>
    <property type="match status" value="1"/>
</dbReference>
<dbReference type="Gene3D" id="2.40.50.140">
    <property type="entry name" value="Nucleic acid-binding proteins"/>
    <property type="match status" value="1"/>
</dbReference>
<feature type="domain" description="Calmodulin binding protein-like N-terminal" evidence="2">
    <location>
        <begin position="138"/>
        <end position="214"/>
    </location>
</feature>
<feature type="transmembrane region" description="Helical" evidence="1">
    <location>
        <begin position="30"/>
        <end position="51"/>
    </location>
</feature>
<evidence type="ECO:0000256" key="1">
    <source>
        <dbReference type="SAM" id="Phobius"/>
    </source>
</evidence>
<dbReference type="SUPFAM" id="SSF56112">
    <property type="entry name" value="Protein kinase-like (PK-like)"/>
    <property type="match status" value="1"/>
</dbReference>